<dbReference type="InterPro" id="IPR003358">
    <property type="entry name" value="tRNA_(Gua-N-7)_MeTrfase_Trmb"/>
</dbReference>
<dbReference type="CDD" id="cd02440">
    <property type="entry name" value="AdoMet_MTases"/>
    <property type="match status" value="1"/>
</dbReference>
<dbReference type="GO" id="GO:0008176">
    <property type="term" value="F:tRNA (guanine(46)-N7)-methyltransferase activity"/>
    <property type="evidence" value="ECO:0007669"/>
    <property type="project" value="UniProtKB-EC"/>
</dbReference>
<evidence type="ECO:0000256" key="1">
    <source>
        <dbReference type="ARBA" id="ARBA00000142"/>
    </source>
</evidence>
<dbReference type="SUPFAM" id="SSF53335">
    <property type="entry name" value="S-adenosyl-L-methionine-dependent methyltransferases"/>
    <property type="match status" value="1"/>
</dbReference>
<comment type="catalytic activity">
    <reaction evidence="1">
        <text>guanosine(46) in tRNA + S-adenosyl-L-methionine = N(7)-methylguanosine(46) in tRNA + S-adenosyl-L-homocysteine</text>
        <dbReference type="Rhea" id="RHEA:42708"/>
        <dbReference type="Rhea" id="RHEA-COMP:10188"/>
        <dbReference type="Rhea" id="RHEA-COMP:10189"/>
        <dbReference type="ChEBI" id="CHEBI:57856"/>
        <dbReference type="ChEBI" id="CHEBI:59789"/>
        <dbReference type="ChEBI" id="CHEBI:74269"/>
        <dbReference type="ChEBI" id="CHEBI:74480"/>
        <dbReference type="EC" id="2.1.1.33"/>
    </reaction>
</comment>
<dbReference type="Proteomes" id="UP000176682">
    <property type="component" value="Unassembled WGS sequence"/>
</dbReference>
<protein>
    <recommendedName>
        <fullName evidence="3">tRNA (guanine(46)-N(7))-methyltransferase</fullName>
        <ecNumber evidence="3">2.1.1.33</ecNumber>
    </recommendedName>
</protein>
<keyword evidence="5" id="KW-0808">Transferase</keyword>
<evidence type="ECO:0000256" key="6">
    <source>
        <dbReference type="ARBA" id="ARBA00022691"/>
    </source>
</evidence>
<accession>A0A1F5FJB1</accession>
<evidence type="ECO:0000256" key="2">
    <source>
        <dbReference type="ARBA" id="ARBA00003015"/>
    </source>
</evidence>
<keyword evidence="4" id="KW-0489">Methyltransferase</keyword>
<dbReference type="EC" id="2.1.1.33" evidence="3"/>
<proteinExistence type="predicted"/>
<name>A0A1F5FJB1_9BACT</name>
<keyword evidence="6" id="KW-0949">S-adenosyl-L-methionine</keyword>
<evidence type="ECO:0000256" key="7">
    <source>
        <dbReference type="ARBA" id="ARBA00022694"/>
    </source>
</evidence>
<evidence type="ECO:0000313" key="8">
    <source>
        <dbReference type="EMBL" id="OGD79735.1"/>
    </source>
</evidence>
<sequence length="219" mass="25197">MSRVTFNRFKITQPAQSLLDQYLRVYPAQTIHFEPRSLPAISSPSLFKNDHPLFLDLGCGVGDYTIQFALDHPRANLIGIDHHYKSLHFALNQLAGTSIQNILFIRSDLRFLLKLIPDSSTDGVFLLFPPPPTKPNLETGHFFNQDFVSHLHRILKLHAEITFITDNLIYLEQKSLLFAPNLFTSRQITDTSAYSTRFHKKWLKKGITTRGNIFTKKYP</sequence>
<dbReference type="Gene3D" id="3.40.50.150">
    <property type="entry name" value="Vaccinia Virus protein VP39"/>
    <property type="match status" value="1"/>
</dbReference>
<evidence type="ECO:0000256" key="4">
    <source>
        <dbReference type="ARBA" id="ARBA00022603"/>
    </source>
</evidence>
<keyword evidence="7" id="KW-0819">tRNA processing</keyword>
<dbReference type="Pfam" id="PF02390">
    <property type="entry name" value="Methyltransf_4"/>
    <property type="match status" value="1"/>
</dbReference>
<comment type="function">
    <text evidence="2">Catalyzes the formation of N(7)-methylguanine at position 46 (m7G46) in tRNA.</text>
</comment>
<dbReference type="InterPro" id="IPR029063">
    <property type="entry name" value="SAM-dependent_MTases_sf"/>
</dbReference>
<dbReference type="GO" id="GO:0043527">
    <property type="term" value="C:tRNA methyltransferase complex"/>
    <property type="evidence" value="ECO:0007669"/>
    <property type="project" value="TreeGrafter"/>
</dbReference>
<dbReference type="PANTHER" id="PTHR23417">
    <property type="entry name" value="3-DEOXY-D-MANNO-OCTULOSONIC-ACID TRANSFERASE/TRNA GUANINE-N 7 - -METHYLTRANSFERASE"/>
    <property type="match status" value="1"/>
</dbReference>
<evidence type="ECO:0000256" key="5">
    <source>
        <dbReference type="ARBA" id="ARBA00022679"/>
    </source>
</evidence>
<organism evidence="8 9">
    <name type="scientific">Candidatus Collierbacteria bacterium RIFOXYB1_FULL_49_13</name>
    <dbReference type="NCBI Taxonomy" id="1817728"/>
    <lineage>
        <taxon>Bacteria</taxon>
        <taxon>Candidatus Collieribacteriota</taxon>
    </lineage>
</organism>
<evidence type="ECO:0000256" key="3">
    <source>
        <dbReference type="ARBA" id="ARBA00011977"/>
    </source>
</evidence>
<reference evidence="8 9" key="1">
    <citation type="journal article" date="2016" name="Nat. Commun.">
        <title>Thousands of microbial genomes shed light on interconnected biogeochemical processes in an aquifer system.</title>
        <authorList>
            <person name="Anantharaman K."/>
            <person name="Brown C.T."/>
            <person name="Hug L.A."/>
            <person name="Sharon I."/>
            <person name="Castelle C.J."/>
            <person name="Probst A.J."/>
            <person name="Thomas B.C."/>
            <person name="Singh A."/>
            <person name="Wilkins M.J."/>
            <person name="Karaoz U."/>
            <person name="Brodie E.L."/>
            <person name="Williams K.H."/>
            <person name="Hubbard S.S."/>
            <person name="Banfield J.F."/>
        </authorList>
    </citation>
    <scope>NUCLEOTIDE SEQUENCE [LARGE SCALE GENOMIC DNA]</scope>
</reference>
<dbReference type="AlphaFoldDB" id="A0A1F5FJB1"/>
<comment type="caution">
    <text evidence="8">The sequence shown here is derived from an EMBL/GenBank/DDBJ whole genome shotgun (WGS) entry which is preliminary data.</text>
</comment>
<gene>
    <name evidence="8" type="ORF">A2368_03920</name>
</gene>
<evidence type="ECO:0000313" key="9">
    <source>
        <dbReference type="Proteomes" id="UP000176682"/>
    </source>
</evidence>
<dbReference type="PANTHER" id="PTHR23417:SF14">
    <property type="entry name" value="PENTACOTRIPEPTIDE-REPEAT REGION OF PRORP DOMAIN-CONTAINING PROTEIN"/>
    <property type="match status" value="1"/>
</dbReference>
<dbReference type="PROSITE" id="PS51625">
    <property type="entry name" value="SAM_MT_TRMB"/>
    <property type="match status" value="1"/>
</dbReference>
<dbReference type="EMBL" id="MFAM01000012">
    <property type="protein sequence ID" value="OGD79735.1"/>
    <property type="molecule type" value="Genomic_DNA"/>
</dbReference>